<reference evidence="13" key="1">
    <citation type="journal article" date="2014" name="Proc. Natl. Acad. Sci. U.S.A.">
        <title>Extensive sampling of basidiomycete genomes demonstrates inadequacy of the white-rot/brown-rot paradigm for wood decay fungi.</title>
        <authorList>
            <person name="Riley R."/>
            <person name="Salamov A.A."/>
            <person name="Brown D.W."/>
            <person name="Nagy L.G."/>
            <person name="Floudas D."/>
            <person name="Held B.W."/>
            <person name="Levasseur A."/>
            <person name="Lombard V."/>
            <person name="Morin E."/>
            <person name="Otillar R."/>
            <person name="Lindquist E.A."/>
            <person name="Sun H."/>
            <person name="LaButti K.M."/>
            <person name="Schmutz J."/>
            <person name="Jabbour D."/>
            <person name="Luo H."/>
            <person name="Baker S.E."/>
            <person name="Pisabarro A.G."/>
            <person name="Walton J.D."/>
            <person name="Blanchette R.A."/>
            <person name="Henrissat B."/>
            <person name="Martin F."/>
            <person name="Cullen D."/>
            <person name="Hibbett D.S."/>
            <person name="Grigoriev I.V."/>
        </authorList>
    </citation>
    <scope>NUCLEOTIDE SEQUENCE [LARGE SCALE GENOMIC DNA]</scope>
    <source>
        <strain evidence="13">FD-172 SS1</strain>
    </source>
</reference>
<dbReference type="OrthoDB" id="427800at2759"/>
<dbReference type="PANTHER" id="PTHR43285">
    <property type="entry name" value="ANTHRANILATE PHOSPHORIBOSYLTRANSFERASE"/>
    <property type="match status" value="1"/>
</dbReference>
<keyword evidence="3" id="KW-0028">Amino-acid biosynthesis</keyword>
<dbReference type="SUPFAM" id="SSF52418">
    <property type="entry name" value="Nucleoside phosphorylase/phosphoribosyltransferase catalytic domain"/>
    <property type="match status" value="1"/>
</dbReference>
<dbReference type="Pfam" id="PF00591">
    <property type="entry name" value="Glycos_transf_3"/>
    <property type="match status" value="1"/>
</dbReference>
<dbReference type="GO" id="GO:0005829">
    <property type="term" value="C:cytosol"/>
    <property type="evidence" value="ECO:0007669"/>
    <property type="project" value="TreeGrafter"/>
</dbReference>
<dbReference type="HOGENOM" id="CLU_034315_2_1_1"/>
<dbReference type="Gene3D" id="3.40.1030.10">
    <property type="entry name" value="Nucleoside phosphorylase/phosphoribosyltransferase catalytic domain"/>
    <property type="match status" value="1"/>
</dbReference>
<dbReference type="AlphaFoldDB" id="A0A067MW97"/>
<evidence type="ECO:0000259" key="10">
    <source>
        <dbReference type="Pfam" id="PF00591"/>
    </source>
</evidence>
<dbReference type="InterPro" id="IPR000312">
    <property type="entry name" value="Glycosyl_Trfase_fam3"/>
</dbReference>
<evidence type="ECO:0000256" key="9">
    <source>
        <dbReference type="ARBA" id="ARBA00071401"/>
    </source>
</evidence>
<dbReference type="InterPro" id="IPR005940">
    <property type="entry name" value="Anthranilate_Pribosyl_Tfrase"/>
</dbReference>
<feature type="domain" description="Glycosyl transferase family 3" evidence="10">
    <location>
        <begin position="89"/>
        <end position="348"/>
    </location>
</feature>
<comment type="pathway">
    <text evidence="1">Amino-acid biosynthesis; L-tryptophan biosynthesis; L-tryptophan from chorismate: step 2/5.</text>
</comment>
<evidence type="ECO:0000256" key="2">
    <source>
        <dbReference type="ARBA" id="ARBA00011948"/>
    </source>
</evidence>
<dbReference type="PANTHER" id="PTHR43285:SF2">
    <property type="entry name" value="ANTHRANILATE PHOSPHORIBOSYLTRANSFERASE"/>
    <property type="match status" value="1"/>
</dbReference>
<keyword evidence="6" id="KW-0822">Tryptophan biosynthesis</keyword>
<dbReference type="STRING" id="930990.A0A067MW97"/>
<evidence type="ECO:0000256" key="3">
    <source>
        <dbReference type="ARBA" id="ARBA00022605"/>
    </source>
</evidence>
<dbReference type="HAMAP" id="MF_00211">
    <property type="entry name" value="TrpD"/>
    <property type="match status" value="1"/>
</dbReference>
<gene>
    <name evidence="12" type="ORF">BOTBODRAFT_31241</name>
</gene>
<evidence type="ECO:0000259" key="11">
    <source>
        <dbReference type="Pfam" id="PF02885"/>
    </source>
</evidence>
<accession>A0A067MW97</accession>
<comment type="similarity">
    <text evidence="8">Belongs to the anthranilate phosphoribosyltransferase family.</text>
</comment>
<dbReference type="EC" id="2.4.2.18" evidence="2"/>
<keyword evidence="5" id="KW-0808">Transferase</keyword>
<keyword evidence="4" id="KW-0328">Glycosyltransferase</keyword>
<dbReference type="InterPro" id="IPR035902">
    <property type="entry name" value="Nuc_phospho_transferase"/>
</dbReference>
<evidence type="ECO:0000313" key="13">
    <source>
        <dbReference type="Proteomes" id="UP000027195"/>
    </source>
</evidence>
<dbReference type="Pfam" id="PF02885">
    <property type="entry name" value="Glycos_trans_3N"/>
    <property type="match status" value="1"/>
</dbReference>
<proteinExistence type="inferred from homology"/>
<dbReference type="NCBIfam" id="TIGR01245">
    <property type="entry name" value="trpD"/>
    <property type="match status" value="1"/>
</dbReference>
<evidence type="ECO:0000256" key="4">
    <source>
        <dbReference type="ARBA" id="ARBA00022676"/>
    </source>
</evidence>
<dbReference type="InParanoid" id="A0A067MW97"/>
<evidence type="ECO:0000256" key="6">
    <source>
        <dbReference type="ARBA" id="ARBA00022822"/>
    </source>
</evidence>
<dbReference type="InterPro" id="IPR017459">
    <property type="entry name" value="Glycosyl_Trfase_fam3_N_dom"/>
</dbReference>
<evidence type="ECO:0000256" key="7">
    <source>
        <dbReference type="ARBA" id="ARBA00023141"/>
    </source>
</evidence>
<evidence type="ECO:0000313" key="12">
    <source>
        <dbReference type="EMBL" id="KDQ16167.1"/>
    </source>
</evidence>
<feature type="domain" description="Glycosyl transferase family 3 N-terminal" evidence="11">
    <location>
        <begin position="13"/>
        <end position="78"/>
    </location>
</feature>
<keyword evidence="7" id="KW-0057">Aromatic amino acid biosynthesis</keyword>
<name>A0A067MW97_BOTB1</name>
<keyword evidence="13" id="KW-1185">Reference proteome</keyword>
<sequence>MSSNLPSPTSFKPILNRFVSSASDFTADDVRAAIEHLATPNGATDAQIGAFLTALKLSGREFAPDIINACADVMRLHAVDVIVDGAGQEPIVDIVGTGGDGHDTFNVSTSAAIVAAGAGARVCKHGNRASTSSSGSADILASLGCTPLPATTKIPRIPFYFLLASHFHPALVALSPIRKSLPFRTLFNSLGPLLNPARPSHMVLGVADRALGQPFAEALRSSGVTRAYVVCGMEGLDEVSIAGSTWVWSLEETGEIVQLEIHPSQFGLPTHPLSKVVGSTPTENAALLTALLTPGATRPQPSNGATVEAIEDFILLNAAALLFVAGIASSYEEGVGLARESIGSGKALAALETFRAYSQ</sequence>
<dbReference type="FunFam" id="3.40.1030.10:FF:000002">
    <property type="entry name" value="Anthranilate phosphoribosyltransferase"/>
    <property type="match status" value="1"/>
</dbReference>
<dbReference type="FunCoup" id="A0A067MW97">
    <property type="interactions" value="415"/>
</dbReference>
<evidence type="ECO:0000256" key="5">
    <source>
        <dbReference type="ARBA" id="ARBA00022679"/>
    </source>
</evidence>
<evidence type="ECO:0000256" key="8">
    <source>
        <dbReference type="ARBA" id="ARBA00061500"/>
    </source>
</evidence>
<dbReference type="Gene3D" id="1.20.970.10">
    <property type="entry name" value="Transferase, Pyrimidine Nucleoside Phosphorylase, Chain C"/>
    <property type="match status" value="1"/>
</dbReference>
<organism evidence="12 13">
    <name type="scientific">Botryobasidium botryosum (strain FD-172 SS1)</name>
    <dbReference type="NCBI Taxonomy" id="930990"/>
    <lineage>
        <taxon>Eukaryota</taxon>
        <taxon>Fungi</taxon>
        <taxon>Dikarya</taxon>
        <taxon>Basidiomycota</taxon>
        <taxon>Agaricomycotina</taxon>
        <taxon>Agaricomycetes</taxon>
        <taxon>Cantharellales</taxon>
        <taxon>Botryobasidiaceae</taxon>
        <taxon>Botryobasidium</taxon>
    </lineage>
</organism>
<evidence type="ECO:0000256" key="1">
    <source>
        <dbReference type="ARBA" id="ARBA00004907"/>
    </source>
</evidence>
<dbReference type="EMBL" id="KL198029">
    <property type="protein sequence ID" value="KDQ16167.1"/>
    <property type="molecule type" value="Genomic_DNA"/>
</dbReference>
<protein>
    <recommendedName>
        <fullName evidence="9">Anthranilate phosphoribosyltransferase</fullName>
        <ecNumber evidence="2">2.4.2.18</ecNumber>
    </recommendedName>
</protein>
<dbReference type="GO" id="GO:0004048">
    <property type="term" value="F:anthranilate phosphoribosyltransferase activity"/>
    <property type="evidence" value="ECO:0007669"/>
    <property type="project" value="UniProtKB-EC"/>
</dbReference>
<dbReference type="GO" id="GO:0000162">
    <property type="term" value="P:L-tryptophan biosynthetic process"/>
    <property type="evidence" value="ECO:0007669"/>
    <property type="project" value="UniProtKB-KW"/>
</dbReference>
<dbReference type="Proteomes" id="UP000027195">
    <property type="component" value="Unassembled WGS sequence"/>
</dbReference>